<dbReference type="GO" id="GO:0004144">
    <property type="term" value="F:diacylglycerol O-acyltransferase activity"/>
    <property type="evidence" value="ECO:0007669"/>
    <property type="project" value="UniProtKB-EC"/>
</dbReference>
<dbReference type="InterPro" id="IPR009721">
    <property type="entry name" value="O-acyltransferase_WSD1_C"/>
</dbReference>
<evidence type="ECO:0000313" key="13">
    <source>
        <dbReference type="Proteomes" id="UP000189703"/>
    </source>
</evidence>
<dbReference type="Pfam" id="PF06974">
    <property type="entry name" value="WS_DGAT_C"/>
    <property type="match status" value="1"/>
</dbReference>
<dbReference type="KEGG" id="nnu:104605653"/>
<dbReference type="GO" id="GO:0005886">
    <property type="term" value="C:plasma membrane"/>
    <property type="evidence" value="ECO:0000318"/>
    <property type="project" value="GO_Central"/>
</dbReference>
<dbReference type="AlphaFoldDB" id="A0A1U8AR51"/>
<dbReference type="Proteomes" id="UP000189703">
    <property type="component" value="Unplaced"/>
</dbReference>
<evidence type="ECO:0000256" key="5">
    <source>
        <dbReference type="ARBA" id="ARBA00022679"/>
    </source>
</evidence>
<sequence>MVSFKEKQALLLEEVHTLPPLSPLSQCINSSSLSIPIIGVYELGAPLNRSQTATFLQDIFIPINDRFSSVIITDKKGMQRWKKVEVDIDEHILIPTFPSGLSREDYDDYTNEYLSKITMDPLPENRPLWNVHVIPYPSTNAEATLVFKINHAIGDGYSLIGALFSCLKRADDPSLPLTFPSMSSRMMQGTGGLSKWSRLCSFLTVCVNTLTDSARSVLFGTFLEDDKTAIRSGLPEVEYEPISISSITFSLDDLGRIQSKFGGTVNEAVTGIISYAIQLYMKRVGKVSKKARITSLVVLNARMLKGFKTVGDMLKANIWGNRFSLLHVSVPSNVDVNKVDPMDFVVQAKKEMRRRRNSMALFFNNRLLHVLRSIRGPEAASRYIYSTWKNASITMTSLVGPTQKMVIADLPINSFYFTLAGVPQSLVFTIVSYMGKLRVAVRTEKDFIDSQLFVSCMNEAYEKISEAAEAIRTAPGKNSKKSD</sequence>
<keyword evidence="6" id="KW-0256">Endoplasmic reticulum</keyword>
<dbReference type="eggNOG" id="ENOG502QSH5">
    <property type="taxonomic scope" value="Eukaryota"/>
</dbReference>
<feature type="domain" description="O-acyltransferase WSD1-like N-terminal" evidence="11">
    <location>
        <begin position="77"/>
        <end position="269"/>
    </location>
</feature>
<dbReference type="UniPathway" id="UPA00282"/>
<comment type="catalytic activity">
    <reaction evidence="10">
        <text>an acyl-CoA + a 1,2-diacyl-sn-glycerol = a triacyl-sn-glycerol + CoA</text>
        <dbReference type="Rhea" id="RHEA:10868"/>
        <dbReference type="ChEBI" id="CHEBI:17815"/>
        <dbReference type="ChEBI" id="CHEBI:57287"/>
        <dbReference type="ChEBI" id="CHEBI:58342"/>
        <dbReference type="ChEBI" id="CHEBI:64615"/>
        <dbReference type="EC" id="2.3.1.20"/>
    </reaction>
</comment>
<dbReference type="RefSeq" id="XP_010268803.1">
    <property type="nucleotide sequence ID" value="XM_010270501.2"/>
</dbReference>
<dbReference type="GO" id="GO:0008374">
    <property type="term" value="F:O-acyltransferase activity"/>
    <property type="evidence" value="ECO:0000318"/>
    <property type="project" value="GO_Central"/>
</dbReference>
<dbReference type="Pfam" id="PF03007">
    <property type="entry name" value="WS_DGAT_cat"/>
    <property type="match status" value="1"/>
</dbReference>
<comment type="similarity">
    <text evidence="8">In the N-terminal section; belongs to the long-chain O-acyltransferase family.</text>
</comment>
<accession>A0A1U8AR51</accession>
<dbReference type="OrthoDB" id="1841779at2759"/>
<name>A0A1U8AR51_NELNU</name>
<comment type="catalytic activity">
    <reaction evidence="9">
        <text>a long chain fatty alcohol + a fatty acyl-CoA = a long-chain alcohol wax ester + CoA</text>
        <dbReference type="Rhea" id="RHEA:38443"/>
        <dbReference type="ChEBI" id="CHEBI:17135"/>
        <dbReference type="ChEBI" id="CHEBI:57287"/>
        <dbReference type="ChEBI" id="CHEBI:77636"/>
        <dbReference type="ChEBI" id="CHEBI:235323"/>
        <dbReference type="EC" id="2.3.1.75"/>
    </reaction>
</comment>
<evidence type="ECO:0000256" key="3">
    <source>
        <dbReference type="ARBA" id="ARBA00004771"/>
    </source>
</evidence>
<dbReference type="OMA" id="WEVHIVN"/>
<dbReference type="InterPro" id="IPR004255">
    <property type="entry name" value="O-acyltransferase_WSD1_N"/>
</dbReference>
<keyword evidence="13" id="KW-1185">Reference proteome</keyword>
<dbReference type="GeneID" id="104605653"/>
<dbReference type="GO" id="GO:0047196">
    <property type="term" value="F:long-chain-alcohol O-fatty-acyltransferase activity"/>
    <property type="evidence" value="ECO:0007669"/>
    <property type="project" value="UniProtKB-EC"/>
</dbReference>
<dbReference type="GO" id="GO:0019432">
    <property type="term" value="P:triglyceride biosynthetic process"/>
    <property type="evidence" value="ECO:0000318"/>
    <property type="project" value="GO_Central"/>
</dbReference>
<keyword evidence="5" id="KW-0808">Transferase</keyword>
<dbReference type="InParanoid" id="A0A1U8AR51"/>
<comment type="pathway">
    <text evidence="4">Lipid metabolism.</text>
</comment>
<gene>
    <name evidence="14" type="primary">LOC104605653</name>
</gene>
<evidence type="ECO:0000256" key="6">
    <source>
        <dbReference type="ARBA" id="ARBA00022824"/>
    </source>
</evidence>
<reference evidence="14" key="1">
    <citation type="submission" date="2025-08" db="UniProtKB">
        <authorList>
            <consortium name="RefSeq"/>
        </authorList>
    </citation>
    <scope>IDENTIFICATION</scope>
</reference>
<protein>
    <submittedName>
        <fullName evidence="14">O-acyltransferase WSD1-like</fullName>
    </submittedName>
</protein>
<comment type="subcellular location">
    <subcellularLocation>
        <location evidence="1">Cell membrane</location>
        <topology evidence="1">Single-pass membrane protein</topology>
    </subcellularLocation>
    <subcellularLocation>
        <location evidence="2">Endoplasmic reticulum membrane</location>
    </subcellularLocation>
</comment>
<feature type="domain" description="O-acyltransferase WSD1 C-terminal" evidence="12">
    <location>
        <begin position="319"/>
        <end position="464"/>
    </location>
</feature>
<evidence type="ECO:0000259" key="11">
    <source>
        <dbReference type="Pfam" id="PF03007"/>
    </source>
</evidence>
<dbReference type="PANTHER" id="PTHR31650">
    <property type="entry name" value="O-ACYLTRANSFERASE (WSD1-LIKE) FAMILY PROTEIN"/>
    <property type="match status" value="1"/>
</dbReference>
<evidence type="ECO:0000256" key="4">
    <source>
        <dbReference type="ARBA" id="ARBA00005189"/>
    </source>
</evidence>
<dbReference type="GO" id="GO:0005789">
    <property type="term" value="C:endoplasmic reticulum membrane"/>
    <property type="evidence" value="ECO:0007669"/>
    <property type="project" value="UniProtKB-SubCell"/>
</dbReference>
<evidence type="ECO:0000313" key="14">
    <source>
        <dbReference type="RefSeq" id="XP_010268803.1"/>
    </source>
</evidence>
<evidence type="ECO:0000256" key="8">
    <source>
        <dbReference type="ARBA" id="ARBA00024360"/>
    </source>
</evidence>
<evidence type="ECO:0000259" key="12">
    <source>
        <dbReference type="Pfam" id="PF06974"/>
    </source>
</evidence>
<evidence type="ECO:0000256" key="1">
    <source>
        <dbReference type="ARBA" id="ARBA00004162"/>
    </source>
</evidence>
<keyword evidence="7" id="KW-0012">Acyltransferase</keyword>
<evidence type="ECO:0000256" key="2">
    <source>
        <dbReference type="ARBA" id="ARBA00004586"/>
    </source>
</evidence>
<evidence type="ECO:0000256" key="10">
    <source>
        <dbReference type="ARBA" id="ARBA00048109"/>
    </source>
</evidence>
<organism evidence="13 14">
    <name type="scientific">Nelumbo nucifera</name>
    <name type="common">Sacred lotus</name>
    <dbReference type="NCBI Taxonomy" id="4432"/>
    <lineage>
        <taxon>Eukaryota</taxon>
        <taxon>Viridiplantae</taxon>
        <taxon>Streptophyta</taxon>
        <taxon>Embryophyta</taxon>
        <taxon>Tracheophyta</taxon>
        <taxon>Spermatophyta</taxon>
        <taxon>Magnoliopsida</taxon>
        <taxon>Proteales</taxon>
        <taxon>Nelumbonaceae</taxon>
        <taxon>Nelumbo</taxon>
    </lineage>
</organism>
<dbReference type="InterPro" id="IPR045034">
    <property type="entry name" value="O-acyltransferase_WSD1-like"/>
</dbReference>
<evidence type="ECO:0000256" key="9">
    <source>
        <dbReference type="ARBA" id="ARBA00047604"/>
    </source>
</evidence>
<dbReference type="PANTHER" id="PTHR31650:SF34">
    <property type="entry name" value="O-ACYLTRANSFERASE WSD1-LIKE ISOFORM X1"/>
    <property type="match status" value="1"/>
</dbReference>
<comment type="pathway">
    <text evidence="3">Glycerolipid metabolism; triacylglycerol biosynthesis.</text>
</comment>
<evidence type="ECO:0000256" key="7">
    <source>
        <dbReference type="ARBA" id="ARBA00023315"/>
    </source>
</evidence>
<proteinExistence type="inferred from homology"/>